<dbReference type="STRING" id="51028.A0A0N4VB96"/>
<dbReference type="Proteomes" id="UP000274131">
    <property type="component" value="Unassembled WGS sequence"/>
</dbReference>
<organism evidence="5">
    <name type="scientific">Enterobius vermicularis</name>
    <name type="common">Human pinworm</name>
    <dbReference type="NCBI Taxonomy" id="51028"/>
    <lineage>
        <taxon>Eukaryota</taxon>
        <taxon>Metazoa</taxon>
        <taxon>Ecdysozoa</taxon>
        <taxon>Nematoda</taxon>
        <taxon>Chromadorea</taxon>
        <taxon>Rhabditida</taxon>
        <taxon>Spirurina</taxon>
        <taxon>Oxyuridomorpha</taxon>
        <taxon>Oxyuroidea</taxon>
        <taxon>Oxyuridae</taxon>
        <taxon>Enterobius</taxon>
    </lineage>
</organism>
<gene>
    <name evidence="3" type="ORF">EVEC_LOCUS7283</name>
</gene>
<evidence type="ECO:0000256" key="1">
    <source>
        <dbReference type="SAM" id="MobiDB-lite"/>
    </source>
</evidence>
<reference evidence="5" key="1">
    <citation type="submission" date="2017-02" db="UniProtKB">
        <authorList>
            <consortium name="WormBaseParasite"/>
        </authorList>
    </citation>
    <scope>IDENTIFICATION</scope>
</reference>
<protein>
    <submittedName>
        <fullName evidence="5">Protein SPT2 homolog</fullName>
    </submittedName>
</protein>
<feature type="compositionally biased region" description="Basic and acidic residues" evidence="1">
    <location>
        <begin position="285"/>
        <end position="295"/>
    </location>
</feature>
<evidence type="ECO:0000313" key="5">
    <source>
        <dbReference type="WBParaSite" id="EVEC_0000779901-mRNA-1"/>
    </source>
</evidence>
<feature type="compositionally biased region" description="Acidic residues" evidence="1">
    <location>
        <begin position="265"/>
        <end position="284"/>
    </location>
</feature>
<feature type="chain" id="PRO_5043122859" evidence="2">
    <location>
        <begin position="22"/>
        <end position="615"/>
    </location>
</feature>
<feature type="region of interest" description="Disordered" evidence="1">
    <location>
        <begin position="58"/>
        <end position="79"/>
    </location>
</feature>
<feature type="region of interest" description="Disordered" evidence="1">
    <location>
        <begin position="265"/>
        <end position="301"/>
    </location>
</feature>
<feature type="compositionally biased region" description="Basic and acidic residues" evidence="1">
    <location>
        <begin position="114"/>
        <end position="125"/>
    </location>
</feature>
<name>A0A0N4VB96_ENTVE</name>
<sequence>MAIHRLYNVCLMLCLFYGIHGQRMLSLQDIVALNNLFQSPSIARFGLLGAPLRVATPSGKTEKLSGLPPLPDEDGNSSKEKTLVTKVEAKLPKKPKPLPVPPLPILFGLPNIDQRPELPPQHESKYNGQFAPDGSFIGTPAKIEVEPASTSFEADEKSSKQDTKFKKSGIMQFLETKVQDDANSQEEEEQFMRKTRSESNFFKQRSQRSGDQKASPAAKPNVFVDDAKINDDIHDGEFTKRNNTKNDREFRKRFMKYARVEDDADLVQTSEEDGDDNLSSEEDDFKISGRTDSKRRYGTARQRIDTTKNKRIKLISCATDGLKGNCRKLSALALRSQSGNEMVASRNDALINSDTGKRIYLQRQKPPPVKSGVAARLLPKQRTIPPKKADEVTVSPKSGRVNPPKQVQLRPPKTPGPLKTVVEQPTVLKQPVVSLIPQFPRDPQDAMFLKEVEDYDRLLDAEGNTGPENNGPPPQLQVIIPTTTLPPLQNVPQKLVPLPQPTDTPLSQQSFLRFPEFVTPSPFIIPHQVPQYTQPPNLFGNFFPLHPWQFSQGVPQLPSTVKDSPQPLNYASAADGTAFSSQVILNSDPFYLVVYFIDSYLFINYASKVKSAYGE</sequence>
<reference evidence="3 4" key="2">
    <citation type="submission" date="2018-10" db="EMBL/GenBank/DDBJ databases">
        <authorList>
            <consortium name="Pathogen Informatics"/>
        </authorList>
    </citation>
    <scope>NUCLEOTIDE SEQUENCE [LARGE SCALE GENOMIC DNA]</scope>
</reference>
<proteinExistence type="predicted"/>
<keyword evidence="4" id="KW-1185">Reference proteome</keyword>
<feature type="signal peptide" evidence="2">
    <location>
        <begin position="1"/>
        <end position="21"/>
    </location>
</feature>
<feature type="region of interest" description="Disordered" evidence="1">
    <location>
        <begin position="176"/>
        <end position="224"/>
    </location>
</feature>
<keyword evidence="2" id="KW-0732">Signal</keyword>
<dbReference type="EMBL" id="UXUI01008855">
    <property type="protein sequence ID" value="VDD92532.1"/>
    <property type="molecule type" value="Genomic_DNA"/>
</dbReference>
<feature type="region of interest" description="Disordered" evidence="1">
    <location>
        <begin position="388"/>
        <end position="418"/>
    </location>
</feature>
<feature type="region of interest" description="Disordered" evidence="1">
    <location>
        <begin position="112"/>
        <end position="139"/>
    </location>
</feature>
<evidence type="ECO:0000313" key="3">
    <source>
        <dbReference type="EMBL" id="VDD92532.1"/>
    </source>
</evidence>
<dbReference type="OrthoDB" id="5874170at2759"/>
<evidence type="ECO:0000256" key="2">
    <source>
        <dbReference type="SAM" id="SignalP"/>
    </source>
</evidence>
<accession>A0A0N4VB96</accession>
<evidence type="ECO:0000313" key="4">
    <source>
        <dbReference type="Proteomes" id="UP000274131"/>
    </source>
</evidence>
<feature type="compositionally biased region" description="Polar residues" evidence="1">
    <location>
        <begin position="198"/>
        <end position="209"/>
    </location>
</feature>
<dbReference type="WBParaSite" id="EVEC_0000779901-mRNA-1">
    <property type="protein sequence ID" value="EVEC_0000779901-mRNA-1"/>
    <property type="gene ID" value="EVEC_0000779901"/>
</dbReference>
<dbReference type="AlphaFoldDB" id="A0A0N4VB96"/>